<dbReference type="PANTHER" id="PTHR47896">
    <property type="entry name" value="HEAT SHOCK PROTEIN BETA-9"/>
    <property type="match status" value="1"/>
</dbReference>
<dbReference type="PROSITE" id="PS01031">
    <property type="entry name" value="SHSP"/>
    <property type="match status" value="1"/>
</dbReference>
<dbReference type="AlphaFoldDB" id="H0XIX8"/>
<reference evidence="11" key="3">
    <citation type="submission" date="2025-09" db="UniProtKB">
        <authorList>
            <consortium name="Ensembl"/>
        </authorList>
    </citation>
    <scope>IDENTIFICATION</scope>
</reference>
<dbReference type="InParanoid" id="H0XIX8"/>
<feature type="domain" description="SHSP" evidence="10">
    <location>
        <begin position="35"/>
        <end position="142"/>
    </location>
</feature>
<evidence type="ECO:0000259" key="10">
    <source>
        <dbReference type="PROSITE" id="PS01031"/>
    </source>
</evidence>
<keyword evidence="12" id="KW-1185">Reference proteome</keyword>
<evidence type="ECO:0000313" key="11">
    <source>
        <dbReference type="Ensembl" id="ENSOGAP00000016068.1"/>
    </source>
</evidence>
<comment type="similarity">
    <text evidence="7 8">Belongs to the small heat shock protein (HSP20) family.</text>
</comment>
<dbReference type="InterPro" id="IPR042940">
    <property type="entry name" value="HSPB9"/>
</dbReference>
<keyword evidence="4" id="KW-0346">Stress response</keyword>
<dbReference type="GeneTree" id="ENSGT00510000049735"/>
<sequence>MQQVGSSLSTENRVASRRPSVALVERNQAATLPVQLLKDDPAALQGNHHAPNGFQVKLDAHGFAPEELMVRVDGQRLIMTGERQIETSDPKRGSYRMSQKVHRQMRLPREMDPTAMTCSLTPSGQLWVRGQHGALRLPEVST</sequence>
<dbReference type="EMBL" id="AAQR03042742">
    <property type="status" value="NOT_ANNOTATED_CDS"/>
    <property type="molecule type" value="Genomic_DNA"/>
</dbReference>
<keyword evidence="5" id="KW-0539">Nucleus</keyword>
<dbReference type="eggNOG" id="KOG3591">
    <property type="taxonomic scope" value="Eukaryota"/>
</dbReference>
<comment type="subcellular location">
    <subcellularLocation>
        <location evidence="2">Cytoplasm</location>
    </subcellularLocation>
    <subcellularLocation>
        <location evidence="1">Nucleus</location>
    </subcellularLocation>
</comment>
<dbReference type="Pfam" id="PF00011">
    <property type="entry name" value="HSP20"/>
    <property type="match status" value="1"/>
</dbReference>
<feature type="compositionally biased region" description="Basic and acidic residues" evidence="9">
    <location>
        <begin position="83"/>
        <end position="92"/>
    </location>
</feature>
<dbReference type="PANTHER" id="PTHR47896:SF1">
    <property type="entry name" value="HEAT SHOCK PROTEIN BETA-9"/>
    <property type="match status" value="1"/>
</dbReference>
<evidence type="ECO:0000256" key="3">
    <source>
        <dbReference type="ARBA" id="ARBA00022490"/>
    </source>
</evidence>
<dbReference type="GO" id="GO:0005829">
    <property type="term" value="C:cytosol"/>
    <property type="evidence" value="ECO:0007669"/>
    <property type="project" value="Ensembl"/>
</dbReference>
<dbReference type="Proteomes" id="UP000005225">
    <property type="component" value="Unassembled WGS sequence"/>
</dbReference>
<organism evidence="11 12">
    <name type="scientific">Otolemur garnettii</name>
    <name type="common">Small-eared galago</name>
    <name type="synonym">Garnett's greater bushbaby</name>
    <dbReference type="NCBI Taxonomy" id="30611"/>
    <lineage>
        <taxon>Eukaryota</taxon>
        <taxon>Metazoa</taxon>
        <taxon>Chordata</taxon>
        <taxon>Craniata</taxon>
        <taxon>Vertebrata</taxon>
        <taxon>Euteleostomi</taxon>
        <taxon>Mammalia</taxon>
        <taxon>Eutheria</taxon>
        <taxon>Euarchontoglires</taxon>
        <taxon>Primates</taxon>
        <taxon>Strepsirrhini</taxon>
        <taxon>Lorisiformes</taxon>
        <taxon>Galagidae</taxon>
        <taxon>Otolemur</taxon>
    </lineage>
</organism>
<gene>
    <name evidence="11" type="primary">HSPB9</name>
</gene>
<evidence type="ECO:0000256" key="2">
    <source>
        <dbReference type="ARBA" id="ARBA00004496"/>
    </source>
</evidence>
<dbReference type="InterPro" id="IPR002068">
    <property type="entry name" value="A-crystallin/Hsp20_dom"/>
</dbReference>
<evidence type="ECO:0000256" key="8">
    <source>
        <dbReference type="RuleBase" id="RU003616"/>
    </source>
</evidence>
<reference evidence="11" key="2">
    <citation type="submission" date="2025-08" db="UniProtKB">
        <authorList>
            <consortium name="Ensembl"/>
        </authorList>
    </citation>
    <scope>IDENTIFICATION</scope>
</reference>
<evidence type="ECO:0000256" key="6">
    <source>
        <dbReference type="ARBA" id="ARBA00073536"/>
    </source>
</evidence>
<evidence type="ECO:0000256" key="7">
    <source>
        <dbReference type="PROSITE-ProRule" id="PRU00285"/>
    </source>
</evidence>
<name>H0XIX8_OTOGA</name>
<dbReference type="OMA" id="TAMTCCL"/>
<dbReference type="Ensembl" id="ENSOGAT00000009452.2">
    <property type="protein sequence ID" value="ENSOGAP00000016068.1"/>
    <property type="gene ID" value="ENSOGAG00000009452.2"/>
</dbReference>
<feature type="region of interest" description="Disordered" evidence="9">
    <location>
        <begin position="1"/>
        <end position="20"/>
    </location>
</feature>
<dbReference type="FunCoup" id="H0XIX8">
    <property type="interactions" value="834"/>
</dbReference>
<keyword evidence="3" id="KW-0963">Cytoplasm</keyword>
<evidence type="ECO:0000256" key="1">
    <source>
        <dbReference type="ARBA" id="ARBA00004123"/>
    </source>
</evidence>
<accession>H0XIX8</accession>
<dbReference type="SUPFAM" id="SSF49764">
    <property type="entry name" value="HSP20-like chaperones"/>
    <property type="match status" value="1"/>
</dbReference>
<evidence type="ECO:0000256" key="5">
    <source>
        <dbReference type="ARBA" id="ARBA00023242"/>
    </source>
</evidence>
<protein>
    <recommendedName>
        <fullName evidence="6">Heat shock protein beta-9</fullName>
    </recommendedName>
</protein>
<dbReference type="FunFam" id="2.60.40.790:FF:000063">
    <property type="entry name" value="Heat shock protein beta-9"/>
    <property type="match status" value="1"/>
</dbReference>
<evidence type="ECO:0000256" key="9">
    <source>
        <dbReference type="SAM" id="MobiDB-lite"/>
    </source>
</evidence>
<dbReference type="GO" id="GO:0005654">
    <property type="term" value="C:nucleoplasm"/>
    <property type="evidence" value="ECO:0007669"/>
    <property type="project" value="Ensembl"/>
</dbReference>
<dbReference type="STRING" id="30611.ENSOGAP00000016068"/>
<dbReference type="HOGENOM" id="CLU_1585932_0_0_1"/>
<reference evidence="12" key="1">
    <citation type="submission" date="2011-03" db="EMBL/GenBank/DDBJ databases">
        <title>Version 3 of the genome sequence of Otolemur garnettii (Bushbaby).</title>
        <authorList>
            <consortium name="The Broad Institute Genome Sequencing Platform"/>
            <person name="Di Palma F."/>
            <person name="Johnson J."/>
            <person name="Lander E.S."/>
            <person name="Lindblad-Toh K."/>
            <person name="Jaffe D.B."/>
            <person name="Gnerre S."/>
            <person name="MacCallum I."/>
            <person name="Przybylski D."/>
            <person name="Ribeiro F.J."/>
            <person name="Burton J.N."/>
            <person name="Walker B.J."/>
            <person name="Sharpe T."/>
            <person name="Hall G."/>
        </authorList>
    </citation>
    <scope>NUCLEOTIDE SEQUENCE [LARGE SCALE GENOMIC DNA]</scope>
</reference>
<dbReference type="Gene3D" id="2.60.40.790">
    <property type="match status" value="1"/>
</dbReference>
<dbReference type="CDD" id="cd06481">
    <property type="entry name" value="ACD_HspB9_like"/>
    <property type="match status" value="1"/>
</dbReference>
<feature type="compositionally biased region" description="Polar residues" evidence="9">
    <location>
        <begin position="1"/>
        <end position="13"/>
    </location>
</feature>
<dbReference type="InterPro" id="IPR008978">
    <property type="entry name" value="HSP20-like_chaperone"/>
</dbReference>
<evidence type="ECO:0000256" key="4">
    <source>
        <dbReference type="ARBA" id="ARBA00023016"/>
    </source>
</evidence>
<feature type="region of interest" description="Disordered" evidence="9">
    <location>
        <begin position="81"/>
        <end position="104"/>
    </location>
</feature>
<proteinExistence type="inferred from homology"/>
<evidence type="ECO:0000313" key="12">
    <source>
        <dbReference type="Proteomes" id="UP000005225"/>
    </source>
</evidence>